<feature type="domain" description="DUF5753" evidence="1">
    <location>
        <begin position="16"/>
        <end position="193"/>
    </location>
</feature>
<name>A0A919N111_9ACTN</name>
<organism evidence="2 3">
    <name type="scientific">Paractinoplanes rishiriensis</name>
    <dbReference type="NCBI Taxonomy" id="1050105"/>
    <lineage>
        <taxon>Bacteria</taxon>
        <taxon>Bacillati</taxon>
        <taxon>Actinomycetota</taxon>
        <taxon>Actinomycetes</taxon>
        <taxon>Micromonosporales</taxon>
        <taxon>Micromonosporaceae</taxon>
        <taxon>Paractinoplanes</taxon>
    </lineage>
</organism>
<dbReference type="Proteomes" id="UP000636960">
    <property type="component" value="Unassembled WGS sequence"/>
</dbReference>
<comment type="caution">
    <text evidence="2">The sequence shown here is derived from an EMBL/GenBank/DDBJ whole genome shotgun (WGS) entry which is preliminary data.</text>
</comment>
<protein>
    <recommendedName>
        <fullName evidence="1">DUF5753 domain-containing protein</fullName>
    </recommendedName>
</protein>
<evidence type="ECO:0000313" key="3">
    <source>
        <dbReference type="Proteomes" id="UP000636960"/>
    </source>
</evidence>
<evidence type="ECO:0000259" key="1">
    <source>
        <dbReference type="Pfam" id="PF19054"/>
    </source>
</evidence>
<gene>
    <name evidence="2" type="ORF">Ari01nite_78050</name>
</gene>
<dbReference type="AlphaFoldDB" id="A0A919N111"/>
<reference evidence="2" key="1">
    <citation type="submission" date="2021-01" db="EMBL/GenBank/DDBJ databases">
        <title>Whole genome shotgun sequence of Actinoplanes rishiriensis NBRC 108556.</title>
        <authorList>
            <person name="Komaki H."/>
            <person name="Tamura T."/>
        </authorList>
    </citation>
    <scope>NUCLEOTIDE SEQUENCE</scope>
    <source>
        <strain evidence="2">NBRC 108556</strain>
    </source>
</reference>
<keyword evidence="3" id="KW-1185">Reference proteome</keyword>
<sequence>MTMGKKVDDLHDSDAFRRLRDVEKVARRIFYNSPDYVPGPLQLPAFARETLLGISGLPASAGEVAELVRVRTERHAALLSRVDGEDAPEVQVVLDEAVLRRAPGGSATMRQQIEHLIEISRKPTVRIGVILLEHGPHPGLAGSFEIHDGVVFIEGADGDRILESDSAWTGIFQDRAADLMTMAAWGDEARNLMAKLISG</sequence>
<evidence type="ECO:0000313" key="2">
    <source>
        <dbReference type="EMBL" id="GIF00341.1"/>
    </source>
</evidence>
<proteinExistence type="predicted"/>
<accession>A0A919N111</accession>
<dbReference type="Pfam" id="PF19054">
    <property type="entry name" value="DUF5753"/>
    <property type="match status" value="1"/>
</dbReference>
<dbReference type="InterPro" id="IPR043917">
    <property type="entry name" value="DUF5753"/>
</dbReference>
<dbReference type="RefSeq" id="WP_203788062.1">
    <property type="nucleotide sequence ID" value="NZ_BOMV01000082.1"/>
</dbReference>
<dbReference type="EMBL" id="BOMV01000082">
    <property type="protein sequence ID" value="GIF00341.1"/>
    <property type="molecule type" value="Genomic_DNA"/>
</dbReference>